<keyword evidence="7" id="KW-0347">Helicase</keyword>
<dbReference type="GO" id="GO:0003723">
    <property type="term" value="F:RNA binding"/>
    <property type="evidence" value="ECO:0007669"/>
    <property type="project" value="TreeGrafter"/>
</dbReference>
<dbReference type="InterPro" id="IPR038257">
    <property type="entry name" value="CRISPR-assoc_Cas3_HD_sf"/>
</dbReference>
<dbReference type="AlphaFoldDB" id="A0A086Y238"/>
<comment type="caution">
    <text evidence="12">The sequence shown here is derived from an EMBL/GenBank/DDBJ whole genome shotgun (WGS) entry which is preliminary data.</text>
</comment>
<dbReference type="InterPro" id="IPR014001">
    <property type="entry name" value="Helicase_ATP-bd"/>
</dbReference>
<organism evidence="12 13">
    <name type="scientific">Haematobacter massiliensis</name>
    <dbReference type="NCBI Taxonomy" id="195105"/>
    <lineage>
        <taxon>Bacteria</taxon>
        <taxon>Pseudomonadati</taxon>
        <taxon>Pseudomonadota</taxon>
        <taxon>Alphaproteobacteria</taxon>
        <taxon>Rhodobacterales</taxon>
        <taxon>Paracoccaceae</taxon>
        <taxon>Haematobacter</taxon>
    </lineage>
</organism>
<comment type="similarity">
    <text evidence="1">In the N-terminal section; belongs to the CRISPR-associated nuclease Cas3-HD family.</text>
</comment>
<evidence type="ECO:0000259" key="11">
    <source>
        <dbReference type="PROSITE" id="PS51643"/>
    </source>
</evidence>
<dbReference type="Pfam" id="PF00270">
    <property type="entry name" value="DEAD"/>
    <property type="match status" value="1"/>
</dbReference>
<keyword evidence="3" id="KW-0540">Nuclease</keyword>
<dbReference type="PANTHER" id="PTHR47963">
    <property type="entry name" value="DEAD-BOX ATP-DEPENDENT RNA HELICASE 47, MITOCHONDRIAL"/>
    <property type="match status" value="1"/>
</dbReference>
<keyword evidence="13" id="KW-1185">Reference proteome</keyword>
<dbReference type="NCBIfam" id="TIGR01596">
    <property type="entry name" value="cas3_HD"/>
    <property type="match status" value="1"/>
</dbReference>
<dbReference type="GO" id="GO:0005524">
    <property type="term" value="F:ATP binding"/>
    <property type="evidence" value="ECO:0007669"/>
    <property type="project" value="UniProtKB-KW"/>
</dbReference>
<evidence type="ECO:0000256" key="10">
    <source>
        <dbReference type="SAM" id="MobiDB-lite"/>
    </source>
</evidence>
<name>A0A086Y238_9RHOB</name>
<proteinExistence type="inferred from homology"/>
<dbReference type="eggNOG" id="COG1203">
    <property type="taxonomic scope" value="Bacteria"/>
</dbReference>
<dbReference type="InterPro" id="IPR011545">
    <property type="entry name" value="DEAD/DEAH_box_helicase_dom"/>
</dbReference>
<dbReference type="GO" id="GO:0003724">
    <property type="term" value="F:RNA helicase activity"/>
    <property type="evidence" value="ECO:0007669"/>
    <property type="project" value="TreeGrafter"/>
</dbReference>
<dbReference type="Pfam" id="PF18019">
    <property type="entry name" value="Cas3_HD"/>
    <property type="match status" value="1"/>
</dbReference>
<dbReference type="PROSITE" id="PS51643">
    <property type="entry name" value="HD_CAS3"/>
    <property type="match status" value="1"/>
</dbReference>
<evidence type="ECO:0000256" key="2">
    <source>
        <dbReference type="ARBA" id="ARBA00009046"/>
    </source>
</evidence>
<evidence type="ECO:0000313" key="13">
    <source>
        <dbReference type="Proteomes" id="UP000028826"/>
    </source>
</evidence>
<dbReference type="Proteomes" id="UP000028826">
    <property type="component" value="Unassembled WGS sequence"/>
</dbReference>
<dbReference type="SUPFAM" id="SSF52540">
    <property type="entry name" value="P-loop containing nucleoside triphosphate hydrolases"/>
    <property type="match status" value="1"/>
</dbReference>
<feature type="region of interest" description="Disordered" evidence="10">
    <location>
        <begin position="1"/>
        <end position="23"/>
    </location>
</feature>
<reference evidence="12 13" key="1">
    <citation type="submission" date="2014-03" db="EMBL/GenBank/DDBJ databases">
        <title>Genome of Haematobacter massiliensis CCUG 47968.</title>
        <authorList>
            <person name="Wang D."/>
            <person name="Wang G."/>
        </authorList>
    </citation>
    <scope>NUCLEOTIDE SEQUENCE [LARGE SCALE GENOMIC DNA]</scope>
    <source>
        <strain evidence="12 13">CCUG 47968</strain>
    </source>
</reference>
<feature type="domain" description="HD Cas3-type" evidence="11">
    <location>
        <begin position="17"/>
        <end position="188"/>
    </location>
</feature>
<gene>
    <name evidence="12" type="ORF">CN97_18845</name>
</gene>
<dbReference type="GO" id="GO:0046872">
    <property type="term" value="F:metal ion binding"/>
    <property type="evidence" value="ECO:0007669"/>
    <property type="project" value="UniProtKB-KW"/>
</dbReference>
<dbReference type="Gene3D" id="3.40.50.300">
    <property type="entry name" value="P-loop containing nucleotide triphosphate hydrolases"/>
    <property type="match status" value="2"/>
</dbReference>
<evidence type="ECO:0000256" key="3">
    <source>
        <dbReference type="ARBA" id="ARBA00022722"/>
    </source>
</evidence>
<dbReference type="InterPro" id="IPR050547">
    <property type="entry name" value="DEAD_box_RNA_helicases"/>
</dbReference>
<evidence type="ECO:0000256" key="9">
    <source>
        <dbReference type="ARBA" id="ARBA00023118"/>
    </source>
</evidence>
<dbReference type="Gene3D" id="1.10.3210.30">
    <property type="match status" value="1"/>
</dbReference>
<dbReference type="Pfam" id="PF22590">
    <property type="entry name" value="Cas3-like_C_2"/>
    <property type="match status" value="1"/>
</dbReference>
<dbReference type="GO" id="GO:0016787">
    <property type="term" value="F:hydrolase activity"/>
    <property type="evidence" value="ECO:0007669"/>
    <property type="project" value="UniProtKB-KW"/>
</dbReference>
<sequence length="841" mass="90914">MESDYIGSWPGKSPQNPGDQPHPALYHMIDVAAVAEIFLQSSDQPSARRQALILLTALHDLGKIGSAFRDCVLRDLPQINGSHWKVTEALLRHHDAELKTVLGIERQSRRFSLYAASAGHHGRPPTASPEDLNRMLKFTGQESIVDSGRAIRELAALWPNASLADLTREQVIRMTWILPGLIAVSDWIGSNVAWFPAQPAVLVPADYLAGARARARNAVTQAGFLWPAISDRKLFDFEPRPMQEACGNIPLREGPMLALIEDETGAGKTEAALILAQRMMAAGKGQGLFFALPTMATADAMFLRTKDCIARMFRTNPSLTLAHGRAGLSVAFRDLVGRSVNNPDEPSCSDWLAEDRRRALLADVGVGTIDQALLAVLPTRHSCLRLFGLSSKILIVDEVHEMGDPYLGELLVALLRVHASLGGSAILLTATLPLGLRAKLVAAFEEGAGRITAPPADRSYPALTVAGGEAWPLPAITGERGTVRVERLESADAAVDLLVSRAGLGAACVWVRNAVDEAILAVQALRERGVEADLLHARFALVDRKRHETAALARFGKNGESRAGRVLVATQVVESSLDVDFDVIVSDLAPMAALIQRMGRLWRHMDRRPAGTRAVSAPVLHVLSPDPAEARDARWLHGTLGAGAHVYPLALQWRTADVLFRAGRIEPPGDLRALIEAAHGLDASDIPEVLLQAEMQAEGKDHAARAQALRNRLDFTRDFRQGAGDWKDSEFPTRLGQPVRTLLLAKRDGGALVPWAGLSLDGVQLSEVQASASRLAQVELPDQTAPETVAFTAGWPDWRRASVTVCPVTEGGEICEGLSYCEARGLMFQSVEANKSGDVAQ</sequence>
<dbReference type="InterPro" id="IPR027417">
    <property type="entry name" value="P-loop_NTPase"/>
</dbReference>
<keyword evidence="8" id="KW-0067">ATP-binding</keyword>
<keyword evidence="5" id="KW-0547">Nucleotide-binding</keyword>
<dbReference type="InterPro" id="IPR001650">
    <property type="entry name" value="Helicase_C-like"/>
</dbReference>
<evidence type="ECO:0000256" key="4">
    <source>
        <dbReference type="ARBA" id="ARBA00022723"/>
    </source>
</evidence>
<evidence type="ECO:0000256" key="6">
    <source>
        <dbReference type="ARBA" id="ARBA00022801"/>
    </source>
</evidence>
<dbReference type="InterPro" id="IPR006474">
    <property type="entry name" value="Helicase_Cas3_CRISPR-ass_core"/>
</dbReference>
<dbReference type="NCBIfam" id="TIGR01587">
    <property type="entry name" value="cas3_core"/>
    <property type="match status" value="1"/>
</dbReference>
<dbReference type="SMART" id="SM00490">
    <property type="entry name" value="HELICc"/>
    <property type="match status" value="1"/>
</dbReference>
<evidence type="ECO:0000256" key="5">
    <source>
        <dbReference type="ARBA" id="ARBA00022741"/>
    </source>
</evidence>
<dbReference type="InterPro" id="IPR006483">
    <property type="entry name" value="CRISPR-assoc_Cas3_HD"/>
</dbReference>
<protein>
    <submittedName>
        <fullName evidence="12">CRISPR-associated protein Cas3</fullName>
    </submittedName>
</protein>
<dbReference type="STRING" id="195105.CN97_18845"/>
<accession>A0A086Y238</accession>
<dbReference type="CDD" id="cd09641">
    <property type="entry name" value="Cas3''_I"/>
    <property type="match status" value="1"/>
</dbReference>
<dbReference type="EMBL" id="JGYG01000008">
    <property type="protein sequence ID" value="KFI28338.1"/>
    <property type="molecule type" value="Genomic_DNA"/>
</dbReference>
<keyword evidence="6" id="KW-0378">Hydrolase</keyword>
<dbReference type="SMART" id="SM00487">
    <property type="entry name" value="DEXDc"/>
    <property type="match status" value="1"/>
</dbReference>
<evidence type="ECO:0000256" key="8">
    <source>
        <dbReference type="ARBA" id="ARBA00022840"/>
    </source>
</evidence>
<dbReference type="GO" id="GO:0051607">
    <property type="term" value="P:defense response to virus"/>
    <property type="evidence" value="ECO:0007669"/>
    <property type="project" value="UniProtKB-KW"/>
</dbReference>
<dbReference type="RefSeq" id="WP_035711991.1">
    <property type="nucleotide sequence ID" value="NZ_CP035514.1"/>
</dbReference>
<evidence type="ECO:0000256" key="1">
    <source>
        <dbReference type="ARBA" id="ARBA00006847"/>
    </source>
</evidence>
<keyword evidence="4" id="KW-0479">Metal-binding</keyword>
<dbReference type="PANTHER" id="PTHR47963:SF9">
    <property type="entry name" value="CRISPR-ASSOCIATED ENDONUCLEASE_HELICASE CAS3"/>
    <property type="match status" value="1"/>
</dbReference>
<dbReference type="GO" id="GO:0004518">
    <property type="term" value="F:nuclease activity"/>
    <property type="evidence" value="ECO:0007669"/>
    <property type="project" value="UniProtKB-KW"/>
</dbReference>
<comment type="similarity">
    <text evidence="2">In the central section; belongs to the CRISPR-associated helicase Cas3 family.</text>
</comment>
<evidence type="ECO:0000256" key="7">
    <source>
        <dbReference type="ARBA" id="ARBA00022806"/>
    </source>
</evidence>
<evidence type="ECO:0000313" key="12">
    <source>
        <dbReference type="EMBL" id="KFI28338.1"/>
    </source>
</evidence>
<keyword evidence="9" id="KW-0051">Antiviral defense</keyword>
<dbReference type="InterPro" id="IPR054712">
    <property type="entry name" value="Cas3-like_dom"/>
</dbReference>